<evidence type="ECO:0000313" key="3">
    <source>
        <dbReference type="Proteomes" id="UP000192247"/>
    </source>
</evidence>
<dbReference type="InParanoid" id="A0A1V9XX65"/>
<feature type="compositionally biased region" description="Basic and acidic residues" evidence="1">
    <location>
        <begin position="23"/>
        <end position="32"/>
    </location>
</feature>
<feature type="region of interest" description="Disordered" evidence="1">
    <location>
        <begin position="94"/>
        <end position="127"/>
    </location>
</feature>
<dbReference type="EMBL" id="MNPL01002738">
    <property type="protein sequence ID" value="OQR78013.1"/>
    <property type="molecule type" value="Genomic_DNA"/>
</dbReference>
<feature type="region of interest" description="Disordered" evidence="1">
    <location>
        <begin position="1"/>
        <end position="38"/>
    </location>
</feature>
<name>A0A1V9XX65_9ACAR</name>
<protein>
    <submittedName>
        <fullName evidence="2">Uncharacterized protein</fullName>
    </submittedName>
</protein>
<organism evidence="2 3">
    <name type="scientific">Tropilaelaps mercedesae</name>
    <dbReference type="NCBI Taxonomy" id="418985"/>
    <lineage>
        <taxon>Eukaryota</taxon>
        <taxon>Metazoa</taxon>
        <taxon>Ecdysozoa</taxon>
        <taxon>Arthropoda</taxon>
        <taxon>Chelicerata</taxon>
        <taxon>Arachnida</taxon>
        <taxon>Acari</taxon>
        <taxon>Parasitiformes</taxon>
        <taxon>Mesostigmata</taxon>
        <taxon>Gamasina</taxon>
        <taxon>Dermanyssoidea</taxon>
        <taxon>Laelapidae</taxon>
        <taxon>Tropilaelaps</taxon>
    </lineage>
</organism>
<evidence type="ECO:0000313" key="2">
    <source>
        <dbReference type="EMBL" id="OQR78013.1"/>
    </source>
</evidence>
<proteinExistence type="predicted"/>
<reference evidence="2 3" key="1">
    <citation type="journal article" date="2017" name="Gigascience">
        <title>Draft genome of the honey bee ectoparasitic mite, Tropilaelaps mercedesae, is shaped by the parasitic life history.</title>
        <authorList>
            <person name="Dong X."/>
            <person name="Armstrong S.D."/>
            <person name="Xia D."/>
            <person name="Makepeace B.L."/>
            <person name="Darby A.C."/>
            <person name="Kadowaki T."/>
        </authorList>
    </citation>
    <scope>NUCLEOTIDE SEQUENCE [LARGE SCALE GENOMIC DNA]</scope>
    <source>
        <strain evidence="2">Wuxi-XJTLU</strain>
    </source>
</reference>
<accession>A0A1V9XX65</accession>
<sequence length="253" mass="30054">MRRSFCRADTSESLQRKAKQTPRRGDARRKDLTAFFRHNPSRFLDFPPTASAVRMDKNWARLEIPTSAIMTQSRRGSRRVSASLPTFDQPIEHHNKQREAQQKQNLDQQQPLGPESEQSAEQRREERSLQALRRYAERQRATEQRQRRQREMLIKELERRHVYEFMDNVLKEVGDIDQMRNFQREKHYDQAKAIIELADRPRTIDCILRAQHLLEVCPLLTALQARHRLQKAKEVDQAKKIRDSCHVSKGRRP</sequence>
<evidence type="ECO:0000256" key="1">
    <source>
        <dbReference type="SAM" id="MobiDB-lite"/>
    </source>
</evidence>
<keyword evidence="3" id="KW-1185">Reference proteome</keyword>
<feature type="compositionally biased region" description="Low complexity" evidence="1">
    <location>
        <begin position="102"/>
        <end position="119"/>
    </location>
</feature>
<comment type="caution">
    <text evidence="2">The sequence shown here is derived from an EMBL/GenBank/DDBJ whole genome shotgun (WGS) entry which is preliminary data.</text>
</comment>
<gene>
    <name evidence="2" type="ORF">BIW11_06692</name>
</gene>
<dbReference type="AlphaFoldDB" id="A0A1V9XX65"/>
<dbReference type="Proteomes" id="UP000192247">
    <property type="component" value="Unassembled WGS sequence"/>
</dbReference>